<dbReference type="AlphaFoldDB" id="A0A445DSG8"/>
<proteinExistence type="predicted"/>
<name>A0A445DSG8_ARAHY</name>
<reference evidence="1 2" key="1">
    <citation type="submission" date="2019-01" db="EMBL/GenBank/DDBJ databases">
        <title>Sequencing of cultivated peanut Arachis hypogaea provides insights into genome evolution and oil improvement.</title>
        <authorList>
            <person name="Chen X."/>
        </authorList>
    </citation>
    <scope>NUCLEOTIDE SEQUENCE [LARGE SCALE GENOMIC DNA]</scope>
    <source>
        <strain evidence="2">cv. Fuhuasheng</strain>
        <tissue evidence="1">Leaves</tissue>
    </source>
</reference>
<evidence type="ECO:0000313" key="1">
    <source>
        <dbReference type="EMBL" id="RYR66130.1"/>
    </source>
</evidence>
<dbReference type="EMBL" id="SDMP01000003">
    <property type="protein sequence ID" value="RYR66130.1"/>
    <property type="molecule type" value="Genomic_DNA"/>
</dbReference>
<accession>A0A445DSG8</accession>
<comment type="caution">
    <text evidence="1">The sequence shown here is derived from an EMBL/GenBank/DDBJ whole genome shotgun (WGS) entry which is preliminary data.</text>
</comment>
<sequence>MLASSSWVSQKIVTNISRGEEMKIATVIQTIQDKYMANILVTKAYWVRKKARKKIHVFQKIMSALEHKLCLRYLYVIYKKAYDGGTVLKDLILSVAKVIFIEE</sequence>
<dbReference type="Proteomes" id="UP000289738">
    <property type="component" value="Chromosome A03"/>
</dbReference>
<evidence type="ECO:0000313" key="2">
    <source>
        <dbReference type="Proteomes" id="UP000289738"/>
    </source>
</evidence>
<organism evidence="1 2">
    <name type="scientific">Arachis hypogaea</name>
    <name type="common">Peanut</name>
    <dbReference type="NCBI Taxonomy" id="3818"/>
    <lineage>
        <taxon>Eukaryota</taxon>
        <taxon>Viridiplantae</taxon>
        <taxon>Streptophyta</taxon>
        <taxon>Embryophyta</taxon>
        <taxon>Tracheophyta</taxon>
        <taxon>Spermatophyta</taxon>
        <taxon>Magnoliopsida</taxon>
        <taxon>eudicotyledons</taxon>
        <taxon>Gunneridae</taxon>
        <taxon>Pentapetalae</taxon>
        <taxon>rosids</taxon>
        <taxon>fabids</taxon>
        <taxon>Fabales</taxon>
        <taxon>Fabaceae</taxon>
        <taxon>Papilionoideae</taxon>
        <taxon>50 kb inversion clade</taxon>
        <taxon>dalbergioids sensu lato</taxon>
        <taxon>Dalbergieae</taxon>
        <taxon>Pterocarpus clade</taxon>
        <taxon>Arachis</taxon>
    </lineage>
</organism>
<keyword evidence="2" id="KW-1185">Reference proteome</keyword>
<protein>
    <submittedName>
        <fullName evidence="1">Uncharacterized protein</fullName>
    </submittedName>
</protein>
<gene>
    <name evidence="1" type="ORF">Ahy_A03g012072</name>
</gene>